<evidence type="ECO:0000313" key="3">
    <source>
        <dbReference type="Proteomes" id="UP001198220"/>
    </source>
</evidence>
<dbReference type="PANTHER" id="PTHR40517">
    <property type="entry name" value="METAL-DEPENDENT PHOSPHOHYDROLASE, HD SUPERFAMILY-RELATED"/>
    <property type="match status" value="1"/>
</dbReference>
<sequence length="218" mass="24476">MTYKEIRKNEEVRAYLKKGNENLGVLGYTDHSEVHCVLVAERAAYILKKLDYTEHDIELAKIAGMMHDIGNAINRKQHAEYGALLAGEILKKMDMSLEDRITVMSAIGHHDESAGGATDVISAALIIADKTDVRRNRVRDKEPAAFDIHDRVNYAVTEAKLKVNKEKMSIALNLQIDENICTMFEYFDIFLGRMMMCRGAAEILGARFKLTANGSKVL</sequence>
<evidence type="ECO:0000259" key="1">
    <source>
        <dbReference type="PROSITE" id="PS51831"/>
    </source>
</evidence>
<protein>
    <submittedName>
        <fullName evidence="2">HD domain-containing protein</fullName>
    </submittedName>
</protein>
<dbReference type="EMBL" id="JAJEPS010000001">
    <property type="protein sequence ID" value="MCC2124975.1"/>
    <property type="molecule type" value="Genomic_DNA"/>
</dbReference>
<dbReference type="AlphaFoldDB" id="A0AAE3A6Q1"/>
<dbReference type="SMART" id="SM00471">
    <property type="entry name" value="HDc"/>
    <property type="match status" value="1"/>
</dbReference>
<dbReference type="InterPro" id="IPR006674">
    <property type="entry name" value="HD_domain"/>
</dbReference>
<name>A0AAE3A6Q1_9FIRM</name>
<evidence type="ECO:0000313" key="2">
    <source>
        <dbReference type="EMBL" id="MCC2124975.1"/>
    </source>
</evidence>
<dbReference type="RefSeq" id="WP_308458477.1">
    <property type="nucleotide sequence ID" value="NZ_JAJEPS010000001.1"/>
</dbReference>
<proteinExistence type="predicted"/>
<keyword evidence="3" id="KW-1185">Reference proteome</keyword>
<dbReference type="SUPFAM" id="SSF109604">
    <property type="entry name" value="HD-domain/PDEase-like"/>
    <property type="match status" value="1"/>
</dbReference>
<dbReference type="Pfam" id="PF01966">
    <property type="entry name" value="HD"/>
    <property type="match status" value="1"/>
</dbReference>
<dbReference type="Gene3D" id="1.10.3210.10">
    <property type="entry name" value="Hypothetical protein af1432"/>
    <property type="match status" value="1"/>
</dbReference>
<gene>
    <name evidence="2" type="ORF">LKD36_02145</name>
</gene>
<dbReference type="PROSITE" id="PS51831">
    <property type="entry name" value="HD"/>
    <property type="match status" value="1"/>
</dbReference>
<dbReference type="InterPro" id="IPR039967">
    <property type="entry name" value="MJ1020-like"/>
</dbReference>
<dbReference type="Proteomes" id="UP001198220">
    <property type="component" value="Unassembled WGS sequence"/>
</dbReference>
<dbReference type="InterPro" id="IPR003607">
    <property type="entry name" value="HD/PDEase_dom"/>
</dbReference>
<accession>A0AAE3A6Q1</accession>
<comment type="caution">
    <text evidence="2">The sequence shown here is derived from an EMBL/GenBank/DDBJ whole genome shotgun (WGS) entry which is preliminary data.</text>
</comment>
<dbReference type="PANTHER" id="PTHR40517:SF1">
    <property type="entry name" value="METAL-DEPENDENT PHOSPHOHYDROLASE, HD SUPERFAMILY-RELATED"/>
    <property type="match status" value="1"/>
</dbReference>
<reference evidence="2 3" key="1">
    <citation type="submission" date="2021-10" db="EMBL/GenBank/DDBJ databases">
        <title>Anaerobic single-cell dispensing facilitates the cultivation of human gut bacteria.</title>
        <authorList>
            <person name="Afrizal A."/>
        </authorList>
    </citation>
    <scope>NUCLEOTIDE SEQUENCE [LARGE SCALE GENOMIC DNA]</scope>
    <source>
        <strain evidence="2 3">CLA-AA-H276</strain>
    </source>
</reference>
<feature type="domain" description="HD" evidence="1">
    <location>
        <begin position="32"/>
        <end position="134"/>
    </location>
</feature>
<organism evidence="2 3">
    <name type="scientific">Hominiventricola filiformis</name>
    <dbReference type="NCBI Taxonomy" id="2885352"/>
    <lineage>
        <taxon>Bacteria</taxon>
        <taxon>Bacillati</taxon>
        <taxon>Bacillota</taxon>
        <taxon>Clostridia</taxon>
        <taxon>Lachnospirales</taxon>
        <taxon>Lachnospiraceae</taxon>
        <taxon>Hominiventricola</taxon>
    </lineage>
</organism>
<dbReference type="CDD" id="cd00077">
    <property type="entry name" value="HDc"/>
    <property type="match status" value="1"/>
</dbReference>